<evidence type="ECO:0000256" key="7">
    <source>
        <dbReference type="ARBA" id="ARBA00023294"/>
    </source>
</evidence>
<dbReference type="InterPro" id="IPR039621">
    <property type="entry name" value="BG1-like"/>
</dbReference>
<dbReference type="PANTHER" id="PTHR33541:SF12">
    <property type="entry name" value="PROTEIN BIG GRAIN 1-LIKE A"/>
    <property type="match status" value="1"/>
</dbReference>
<organism evidence="10 11">
    <name type="scientific">Eucalyptus globulus</name>
    <name type="common">Tasmanian blue gum</name>
    <dbReference type="NCBI Taxonomy" id="34317"/>
    <lineage>
        <taxon>Eukaryota</taxon>
        <taxon>Viridiplantae</taxon>
        <taxon>Streptophyta</taxon>
        <taxon>Embryophyta</taxon>
        <taxon>Tracheophyta</taxon>
        <taxon>Spermatophyta</taxon>
        <taxon>Magnoliopsida</taxon>
        <taxon>eudicotyledons</taxon>
        <taxon>Gunneridae</taxon>
        <taxon>Pentapetalae</taxon>
        <taxon>rosids</taxon>
        <taxon>malvids</taxon>
        <taxon>Myrtales</taxon>
        <taxon>Myrtaceae</taxon>
        <taxon>Myrtoideae</taxon>
        <taxon>Eucalypteae</taxon>
        <taxon>Eucalyptus</taxon>
    </lineage>
</organism>
<dbReference type="EMBL" id="JBJKBG010000003">
    <property type="protein sequence ID" value="KAL3744546.1"/>
    <property type="molecule type" value="Genomic_DNA"/>
</dbReference>
<evidence type="ECO:0000256" key="2">
    <source>
        <dbReference type="ARBA" id="ARBA00004236"/>
    </source>
</evidence>
<feature type="compositionally biased region" description="Low complexity" evidence="9">
    <location>
        <begin position="115"/>
        <end position="133"/>
    </location>
</feature>
<feature type="coiled-coil region" evidence="8">
    <location>
        <begin position="351"/>
        <end position="378"/>
    </location>
</feature>
<evidence type="ECO:0000256" key="3">
    <source>
        <dbReference type="ARBA" id="ARBA00010067"/>
    </source>
</evidence>
<evidence type="ECO:0000256" key="8">
    <source>
        <dbReference type="SAM" id="Coils"/>
    </source>
</evidence>
<keyword evidence="6" id="KW-0472">Membrane</keyword>
<dbReference type="GO" id="GO:0005886">
    <property type="term" value="C:plasma membrane"/>
    <property type="evidence" value="ECO:0007669"/>
    <property type="project" value="UniProtKB-SubCell"/>
</dbReference>
<feature type="region of interest" description="Disordered" evidence="9">
    <location>
        <begin position="262"/>
        <end position="281"/>
    </location>
</feature>
<comment type="subcellular location">
    <subcellularLocation>
        <location evidence="2">Cell membrane</location>
    </subcellularLocation>
</comment>
<feature type="region of interest" description="Disordered" evidence="9">
    <location>
        <begin position="391"/>
        <end position="410"/>
    </location>
</feature>
<evidence type="ECO:0000256" key="1">
    <source>
        <dbReference type="ARBA" id="ARBA00002281"/>
    </source>
</evidence>
<evidence type="ECO:0000256" key="4">
    <source>
        <dbReference type="ARBA" id="ARBA00022448"/>
    </source>
</evidence>
<feature type="region of interest" description="Disordered" evidence="9">
    <location>
        <begin position="40"/>
        <end position="133"/>
    </location>
</feature>
<feature type="compositionally biased region" description="Acidic residues" evidence="9">
    <location>
        <begin position="395"/>
        <end position="404"/>
    </location>
</feature>
<feature type="region of interest" description="Disordered" evidence="9">
    <location>
        <begin position="308"/>
        <end position="327"/>
    </location>
</feature>
<dbReference type="AlphaFoldDB" id="A0ABD3L3Y3"/>
<sequence length="450" mass="50318">MYRFERALKEERYLREMKKKESGNSASFSSTLLDEIYRSIDECEPRREPEQQRSCREAPSKKQQGPRSASPVEKQRGSDRANAAAADARRSYFSQELPRKPKYEPDHDSDALYFSSTSISSDSSSGGFSFSDTESVRGARTTTSSSSSCFAPFRLKPVRTRVAAAKREEIRHAPFGERREGQEDQGGVFRSAASRICANLKKVKQQPVSPGGRLVSFINSIFSATPKSARRSDPTEANLERKLKSGQASSSASTFSTVSSLSRPCLSKRSPSTRERFRSSGAKRTVRFYPVSVIVDEDCRPCGHKCLHQEAGGGGEREKQSSSVSLSVPTAWRIGKSQPRKIDQDRGVNLKDLLMEKSRRFEENARELLRDYRENQKKGFELKGHCEKVVGKEKEEEEEDDDDGGASCSSSDLFELDHLAAINDEYSAELPVYETTSVDKCRVSGKGYRL</sequence>
<dbReference type="PANTHER" id="PTHR33541">
    <property type="entry name" value="PROTEIN BIG GRAIN 1-LIKE A-RELATED"/>
    <property type="match status" value="1"/>
</dbReference>
<feature type="compositionally biased region" description="Basic and acidic residues" evidence="9">
    <location>
        <begin position="97"/>
        <end position="110"/>
    </location>
</feature>
<evidence type="ECO:0000256" key="5">
    <source>
        <dbReference type="ARBA" id="ARBA00022475"/>
    </source>
</evidence>
<keyword evidence="11" id="KW-1185">Reference proteome</keyword>
<accession>A0ABD3L3Y3</accession>
<comment type="function">
    <text evidence="1">Involved in auxin transport. Regulator of the auxin signaling pathway.</text>
</comment>
<gene>
    <name evidence="10" type="ORF">ACJRO7_013764</name>
</gene>
<feature type="region of interest" description="Disordered" evidence="9">
    <location>
        <begin position="225"/>
        <end position="256"/>
    </location>
</feature>
<feature type="compositionally biased region" description="Low complexity" evidence="9">
    <location>
        <begin position="245"/>
        <end position="256"/>
    </location>
</feature>
<reference evidence="10 11" key="1">
    <citation type="submission" date="2024-11" db="EMBL/GenBank/DDBJ databases">
        <title>Chromosome-level genome assembly of Eucalyptus globulus Labill. provides insights into its genome evolution.</title>
        <authorList>
            <person name="Li X."/>
        </authorList>
    </citation>
    <scope>NUCLEOTIDE SEQUENCE [LARGE SCALE GENOMIC DNA]</scope>
    <source>
        <strain evidence="10">CL2024</strain>
        <tissue evidence="10">Fresh tender leaves</tissue>
    </source>
</reference>
<proteinExistence type="inferred from homology"/>
<dbReference type="Proteomes" id="UP001634007">
    <property type="component" value="Unassembled WGS sequence"/>
</dbReference>
<evidence type="ECO:0000313" key="11">
    <source>
        <dbReference type="Proteomes" id="UP001634007"/>
    </source>
</evidence>
<evidence type="ECO:0000313" key="10">
    <source>
        <dbReference type="EMBL" id="KAL3744546.1"/>
    </source>
</evidence>
<keyword evidence="7" id="KW-0927">Auxin signaling pathway</keyword>
<dbReference type="GO" id="GO:0009734">
    <property type="term" value="P:auxin-activated signaling pathway"/>
    <property type="evidence" value="ECO:0007669"/>
    <property type="project" value="UniProtKB-KW"/>
</dbReference>
<feature type="compositionally biased region" description="Basic and acidic residues" evidence="9">
    <location>
        <begin position="40"/>
        <end position="60"/>
    </location>
</feature>
<evidence type="ECO:0000256" key="9">
    <source>
        <dbReference type="SAM" id="MobiDB-lite"/>
    </source>
</evidence>
<comment type="caution">
    <text evidence="10">The sequence shown here is derived from an EMBL/GenBank/DDBJ whole genome shotgun (WGS) entry which is preliminary data.</text>
</comment>
<protein>
    <submittedName>
        <fullName evidence="10">Uncharacterized protein</fullName>
    </submittedName>
</protein>
<feature type="compositionally biased region" description="Basic and acidic residues" evidence="9">
    <location>
        <begin position="230"/>
        <end position="243"/>
    </location>
</feature>
<keyword evidence="4" id="KW-0813">Transport</keyword>
<keyword evidence="5" id="KW-1003">Cell membrane</keyword>
<keyword evidence="8" id="KW-0175">Coiled coil</keyword>
<evidence type="ECO:0000256" key="6">
    <source>
        <dbReference type="ARBA" id="ARBA00023136"/>
    </source>
</evidence>
<name>A0ABD3L3Y3_EUCGL</name>
<comment type="similarity">
    <text evidence="3">Belongs to the BIG GRAIN 1 (BG1) plant protein family.</text>
</comment>